<dbReference type="InterPro" id="IPR000713">
    <property type="entry name" value="Mur_ligase_N"/>
</dbReference>
<evidence type="ECO:0000259" key="14">
    <source>
        <dbReference type="Pfam" id="PF01225"/>
    </source>
</evidence>
<name>A0A1G9BLL3_9FIRM</name>
<evidence type="ECO:0000256" key="5">
    <source>
        <dbReference type="ARBA" id="ARBA00022618"/>
    </source>
</evidence>
<keyword evidence="3 12" id="KW-0963">Cytoplasm</keyword>
<evidence type="ECO:0000256" key="11">
    <source>
        <dbReference type="ARBA" id="ARBA00023316"/>
    </source>
</evidence>
<dbReference type="SUPFAM" id="SSF53244">
    <property type="entry name" value="MurD-like peptide ligases, peptide-binding domain"/>
    <property type="match status" value="1"/>
</dbReference>
<feature type="domain" description="Mur ligase C-terminal" evidence="15">
    <location>
        <begin position="330"/>
        <end position="457"/>
    </location>
</feature>
<evidence type="ECO:0000256" key="12">
    <source>
        <dbReference type="HAMAP-Rule" id="MF_00208"/>
    </source>
</evidence>
<dbReference type="GO" id="GO:0009252">
    <property type="term" value="P:peptidoglycan biosynthetic process"/>
    <property type="evidence" value="ECO:0007669"/>
    <property type="project" value="UniProtKB-UniRule"/>
</dbReference>
<organism evidence="17 18">
    <name type="scientific">Natronincola ferrireducens</name>
    <dbReference type="NCBI Taxonomy" id="393762"/>
    <lineage>
        <taxon>Bacteria</taxon>
        <taxon>Bacillati</taxon>
        <taxon>Bacillota</taxon>
        <taxon>Clostridia</taxon>
        <taxon>Peptostreptococcales</taxon>
        <taxon>Natronincolaceae</taxon>
        <taxon>Natronincola</taxon>
    </lineage>
</organism>
<dbReference type="InterPro" id="IPR036615">
    <property type="entry name" value="Mur_ligase_C_dom_sf"/>
</dbReference>
<dbReference type="Pfam" id="PF08245">
    <property type="entry name" value="Mur_ligase_M"/>
    <property type="match status" value="1"/>
</dbReference>
<dbReference type="HAMAP" id="MF_00208">
    <property type="entry name" value="MurE"/>
    <property type="match status" value="1"/>
</dbReference>
<dbReference type="InterPro" id="IPR004101">
    <property type="entry name" value="Mur_ligase_C"/>
</dbReference>
<evidence type="ECO:0000256" key="8">
    <source>
        <dbReference type="ARBA" id="ARBA00022960"/>
    </source>
</evidence>
<dbReference type="NCBIfam" id="NF001126">
    <property type="entry name" value="PRK00139.1-4"/>
    <property type="match status" value="1"/>
</dbReference>
<feature type="binding site" evidence="12">
    <location>
        <begin position="109"/>
        <end position="115"/>
    </location>
    <ligand>
        <name>ATP</name>
        <dbReference type="ChEBI" id="CHEBI:30616"/>
    </ligand>
</feature>
<evidence type="ECO:0000256" key="2">
    <source>
        <dbReference type="ARBA" id="ARBA00005898"/>
    </source>
</evidence>
<dbReference type="STRING" id="393762.SAMN05660472_01211"/>
<feature type="binding site" evidence="12">
    <location>
        <position position="178"/>
    </location>
    <ligand>
        <name>UDP-N-acetyl-alpha-D-muramoyl-L-alanyl-D-glutamate</name>
        <dbReference type="ChEBI" id="CHEBI:83900"/>
    </ligand>
</feature>
<comment type="cofactor">
    <cofactor evidence="12">
        <name>Mg(2+)</name>
        <dbReference type="ChEBI" id="CHEBI:18420"/>
    </cofactor>
</comment>
<dbReference type="Pfam" id="PF02875">
    <property type="entry name" value="Mur_ligase_C"/>
    <property type="match status" value="1"/>
</dbReference>
<evidence type="ECO:0000256" key="3">
    <source>
        <dbReference type="ARBA" id="ARBA00022490"/>
    </source>
</evidence>
<dbReference type="GO" id="GO:0000287">
    <property type="term" value="F:magnesium ion binding"/>
    <property type="evidence" value="ECO:0007669"/>
    <property type="project" value="UniProtKB-UniRule"/>
</dbReference>
<evidence type="ECO:0000259" key="15">
    <source>
        <dbReference type="Pfam" id="PF02875"/>
    </source>
</evidence>
<feature type="domain" description="Mur ligase central" evidence="16">
    <location>
        <begin position="107"/>
        <end position="308"/>
    </location>
</feature>
<keyword evidence="7 12" id="KW-0067">ATP-binding</keyword>
<dbReference type="GO" id="GO:0008360">
    <property type="term" value="P:regulation of cell shape"/>
    <property type="evidence" value="ECO:0007669"/>
    <property type="project" value="UniProtKB-KW"/>
</dbReference>
<accession>A0A1G9BLL3</accession>
<dbReference type="InterPro" id="IPR005761">
    <property type="entry name" value="UDP-N-AcMur-Glu-dNH2Pim_ligase"/>
</dbReference>
<comment type="function">
    <text evidence="12">Catalyzes the addition of meso-diaminopimelic acid to the nucleotide precursor UDP-N-acetylmuramoyl-L-alanyl-D-glutamate (UMAG) in the biosynthesis of bacterial cell-wall peptidoglycan.</text>
</comment>
<keyword evidence="10 12" id="KW-0131">Cell cycle</keyword>
<gene>
    <name evidence="12" type="primary">murE</name>
    <name evidence="17" type="ORF">SAMN05660472_01211</name>
</gene>
<feature type="binding site" evidence="12">
    <location>
        <position position="459"/>
    </location>
    <ligand>
        <name>meso-2,6-diaminopimelate</name>
        <dbReference type="ChEBI" id="CHEBI:57791"/>
    </ligand>
</feature>
<dbReference type="SUPFAM" id="SSF53623">
    <property type="entry name" value="MurD-like peptide ligases, catalytic domain"/>
    <property type="match status" value="1"/>
</dbReference>
<comment type="caution">
    <text evidence="12">Lacks conserved residue(s) required for the propagation of feature annotation.</text>
</comment>
<feature type="binding site" evidence="12">
    <location>
        <position position="455"/>
    </location>
    <ligand>
        <name>meso-2,6-diaminopimelate</name>
        <dbReference type="ChEBI" id="CHEBI:57791"/>
    </ligand>
</feature>
<dbReference type="AlphaFoldDB" id="A0A1G9BLL3"/>
<dbReference type="GO" id="GO:0005737">
    <property type="term" value="C:cytoplasm"/>
    <property type="evidence" value="ECO:0007669"/>
    <property type="project" value="UniProtKB-SubCell"/>
</dbReference>
<dbReference type="PROSITE" id="PS01011">
    <property type="entry name" value="FOLYLPOLYGLU_SYNT_1"/>
    <property type="match status" value="1"/>
</dbReference>
<evidence type="ECO:0000256" key="10">
    <source>
        <dbReference type="ARBA" id="ARBA00023306"/>
    </source>
</evidence>
<sequence length="487" mass="54457">MLLKELLQGLEIKKISGRQEISIENIVYDSRKVTKNSLFICIKGFKTDGHLYIRDAIEKGASAILVEEEVNLGGATVVEIENTRKSMAIIANRFYGEPSKSLDLIGVTGTNGKTSTTYMIKKILETSGKKTGLVGTISNWIGDVKIETDRTTPESLDLQKLFKRMLQENVDCCVMEVSSHSLALDRVEECQFKVGVFTNLTPEHLDFHATLEDYKNAKKKLFYKTVLCNIINIDDEVGKTIYQELRRSTTPMLTYSIKEKADIIAENIVLSIKTVTFDLITPKYKEKVEINIPGIFTVYNALAAIAVCYSMDIGANHIVEGLRSIKGVAGRLEPIEEFADFAVIVDYAHTPDALENVLKSIKKFAKNKLITVFGCGGDRDQTKRPIMGEISGSYSDLTIITSDNPRTENPMEIIAMVEDGIRKTLGKYDIIENRREAIRLALKYAEKGDIILIAGKGHETYQIINDNVFEFDDRKVAVEVAKEEGLI</sequence>
<dbReference type="Gene3D" id="3.40.1190.10">
    <property type="entry name" value="Mur-like, catalytic domain"/>
    <property type="match status" value="1"/>
</dbReference>
<dbReference type="PANTHER" id="PTHR23135">
    <property type="entry name" value="MUR LIGASE FAMILY MEMBER"/>
    <property type="match status" value="1"/>
</dbReference>
<dbReference type="NCBIfam" id="TIGR01085">
    <property type="entry name" value="murE"/>
    <property type="match status" value="1"/>
</dbReference>
<dbReference type="GO" id="GO:0071555">
    <property type="term" value="P:cell wall organization"/>
    <property type="evidence" value="ECO:0007669"/>
    <property type="project" value="UniProtKB-KW"/>
</dbReference>
<feature type="binding site" evidence="12">
    <location>
        <begin position="151"/>
        <end position="152"/>
    </location>
    <ligand>
        <name>UDP-N-acetyl-alpha-D-muramoyl-L-alanyl-D-glutamate</name>
        <dbReference type="ChEBI" id="CHEBI:83900"/>
    </ligand>
</feature>
<evidence type="ECO:0000256" key="4">
    <source>
        <dbReference type="ARBA" id="ARBA00022598"/>
    </source>
</evidence>
<dbReference type="UniPathway" id="UPA00219"/>
<dbReference type="InterPro" id="IPR036565">
    <property type="entry name" value="Mur-like_cat_sf"/>
</dbReference>
<comment type="catalytic activity">
    <reaction evidence="12">
        <text>UDP-N-acetyl-alpha-D-muramoyl-L-alanyl-D-glutamate + meso-2,6-diaminopimelate + ATP = UDP-N-acetyl-alpha-D-muramoyl-L-alanyl-gamma-D-glutamyl-meso-2,6-diaminopimelate + ADP + phosphate + H(+)</text>
        <dbReference type="Rhea" id="RHEA:23676"/>
        <dbReference type="ChEBI" id="CHEBI:15378"/>
        <dbReference type="ChEBI" id="CHEBI:30616"/>
        <dbReference type="ChEBI" id="CHEBI:43474"/>
        <dbReference type="ChEBI" id="CHEBI:57791"/>
        <dbReference type="ChEBI" id="CHEBI:83900"/>
        <dbReference type="ChEBI" id="CHEBI:83905"/>
        <dbReference type="ChEBI" id="CHEBI:456216"/>
        <dbReference type="EC" id="6.3.2.13"/>
    </reaction>
</comment>
<keyword evidence="6 12" id="KW-0547">Nucleotide-binding</keyword>
<dbReference type="GO" id="GO:0005524">
    <property type="term" value="F:ATP binding"/>
    <property type="evidence" value="ECO:0007669"/>
    <property type="project" value="UniProtKB-UniRule"/>
</dbReference>
<reference evidence="17 18" key="1">
    <citation type="submission" date="2016-10" db="EMBL/GenBank/DDBJ databases">
        <authorList>
            <person name="de Groot N.N."/>
        </authorList>
    </citation>
    <scope>NUCLEOTIDE SEQUENCE [LARGE SCALE GENOMIC DNA]</scope>
    <source>
        <strain evidence="17 18">DSM 18346</strain>
    </source>
</reference>
<dbReference type="EMBL" id="FNFP01000002">
    <property type="protein sequence ID" value="SDK40376.1"/>
    <property type="molecule type" value="Genomic_DNA"/>
</dbReference>
<dbReference type="SUPFAM" id="SSF63418">
    <property type="entry name" value="MurE/MurF N-terminal domain"/>
    <property type="match status" value="1"/>
</dbReference>
<dbReference type="RefSeq" id="WP_090551946.1">
    <property type="nucleotide sequence ID" value="NZ_FNFP01000002.1"/>
</dbReference>
<dbReference type="GO" id="GO:0051301">
    <property type="term" value="P:cell division"/>
    <property type="evidence" value="ECO:0007669"/>
    <property type="project" value="UniProtKB-KW"/>
</dbReference>
<keyword evidence="12" id="KW-0460">Magnesium</keyword>
<dbReference type="Gene3D" id="3.40.1390.10">
    <property type="entry name" value="MurE/MurF, N-terminal domain"/>
    <property type="match status" value="1"/>
</dbReference>
<feature type="binding site" evidence="12">
    <location>
        <begin position="403"/>
        <end position="406"/>
    </location>
    <ligand>
        <name>meso-2,6-diaminopimelate</name>
        <dbReference type="ChEBI" id="CHEBI:57791"/>
    </ligand>
</feature>
<keyword evidence="18" id="KW-1185">Reference proteome</keyword>
<dbReference type="Pfam" id="PF01225">
    <property type="entry name" value="Mur_ligase"/>
    <property type="match status" value="1"/>
</dbReference>
<dbReference type="Gene3D" id="3.90.190.20">
    <property type="entry name" value="Mur ligase, C-terminal domain"/>
    <property type="match status" value="1"/>
</dbReference>
<evidence type="ECO:0000256" key="13">
    <source>
        <dbReference type="RuleBase" id="RU004135"/>
    </source>
</evidence>
<comment type="pathway">
    <text evidence="1 12 13">Cell wall biogenesis; peptidoglycan biosynthesis.</text>
</comment>
<keyword evidence="11 12" id="KW-0961">Cell wall biogenesis/degradation</keyword>
<evidence type="ECO:0000256" key="6">
    <source>
        <dbReference type="ARBA" id="ARBA00022741"/>
    </source>
</evidence>
<keyword evidence="8 12" id="KW-0133">Cell shape</keyword>
<feature type="domain" description="Mur ligase N-terminal catalytic" evidence="14">
    <location>
        <begin position="23"/>
        <end position="94"/>
    </location>
</feature>
<dbReference type="Proteomes" id="UP000198718">
    <property type="component" value="Unassembled WGS sequence"/>
</dbReference>
<dbReference type="EC" id="6.3.2.13" evidence="12"/>
<evidence type="ECO:0000256" key="1">
    <source>
        <dbReference type="ARBA" id="ARBA00004752"/>
    </source>
</evidence>
<dbReference type="PANTHER" id="PTHR23135:SF4">
    <property type="entry name" value="UDP-N-ACETYLMURAMOYL-L-ALANYL-D-GLUTAMATE--2,6-DIAMINOPIMELATE LIGASE MURE HOMOLOG, CHLOROPLASTIC"/>
    <property type="match status" value="1"/>
</dbReference>
<protein>
    <recommendedName>
        <fullName evidence="12">UDP-N-acetylmuramoyl-L-alanyl-D-glutamate--2,6-diaminopimelate ligase</fullName>
        <ecNumber evidence="12">6.3.2.13</ecNumber>
    </recommendedName>
    <alternativeName>
        <fullName evidence="12">Meso-A2pm-adding enzyme</fullName>
    </alternativeName>
    <alternativeName>
        <fullName evidence="12">Meso-diaminopimelate-adding enzyme</fullName>
    </alternativeName>
    <alternativeName>
        <fullName evidence="12">UDP-MurNAc-L-Ala-D-Glu:meso-diaminopimelate ligase</fullName>
    </alternativeName>
    <alternativeName>
        <fullName evidence="12">UDP-MurNAc-tripeptide synthetase</fullName>
    </alternativeName>
    <alternativeName>
        <fullName evidence="12">UDP-N-acetylmuramyl-tripeptide synthetase</fullName>
    </alternativeName>
</protein>
<evidence type="ECO:0000259" key="16">
    <source>
        <dbReference type="Pfam" id="PF08245"/>
    </source>
</evidence>
<dbReference type="GO" id="GO:0004326">
    <property type="term" value="F:tetrahydrofolylpolyglutamate synthase activity"/>
    <property type="evidence" value="ECO:0007669"/>
    <property type="project" value="InterPro"/>
</dbReference>
<dbReference type="InterPro" id="IPR013221">
    <property type="entry name" value="Mur_ligase_cen"/>
</dbReference>
<dbReference type="NCBIfam" id="NF001124">
    <property type="entry name" value="PRK00139.1-2"/>
    <property type="match status" value="1"/>
</dbReference>
<dbReference type="OrthoDB" id="9800958at2"/>
<dbReference type="GO" id="GO:0008765">
    <property type="term" value="F:UDP-N-acetylmuramoylalanyl-D-glutamate-2,6-diaminopimelate ligase activity"/>
    <property type="evidence" value="ECO:0007669"/>
    <property type="project" value="UniProtKB-UniRule"/>
</dbReference>
<feature type="binding site" evidence="12">
    <location>
        <position position="30"/>
    </location>
    <ligand>
        <name>UDP-N-acetyl-alpha-D-muramoyl-L-alanyl-D-glutamate</name>
        <dbReference type="ChEBI" id="CHEBI:83900"/>
    </ligand>
</feature>
<comment type="similarity">
    <text evidence="2 12">Belongs to the MurCDEF family. MurE subfamily.</text>
</comment>
<keyword evidence="9 12" id="KW-0573">Peptidoglycan synthesis</keyword>
<comment type="PTM">
    <text evidence="12">Carboxylation is probably crucial for Mg(2+) binding and, consequently, for the gamma-phosphate positioning of ATP.</text>
</comment>
<proteinExistence type="inferred from homology"/>
<keyword evidence="5 12" id="KW-0132">Cell division</keyword>
<feature type="short sequence motif" description="Meso-diaminopimelate recognition motif" evidence="12">
    <location>
        <begin position="403"/>
        <end position="406"/>
    </location>
</feature>
<dbReference type="InterPro" id="IPR035911">
    <property type="entry name" value="MurE/MurF_N"/>
</dbReference>
<feature type="binding site" evidence="12">
    <location>
        <position position="186"/>
    </location>
    <ligand>
        <name>UDP-N-acetyl-alpha-D-muramoyl-L-alanyl-D-glutamate</name>
        <dbReference type="ChEBI" id="CHEBI:83900"/>
    </ligand>
</feature>
<evidence type="ECO:0000313" key="17">
    <source>
        <dbReference type="EMBL" id="SDK40376.1"/>
    </source>
</evidence>
<dbReference type="InterPro" id="IPR018109">
    <property type="entry name" value="Folylpolyglutamate_synth_CS"/>
</dbReference>
<feature type="binding site" evidence="12">
    <location>
        <position position="379"/>
    </location>
    <ligand>
        <name>meso-2,6-diaminopimelate</name>
        <dbReference type="ChEBI" id="CHEBI:57791"/>
    </ligand>
</feature>
<feature type="modified residue" description="N6-carboxylysine" evidence="12">
    <location>
        <position position="218"/>
    </location>
</feature>
<keyword evidence="4 12" id="KW-0436">Ligase</keyword>
<evidence type="ECO:0000313" key="18">
    <source>
        <dbReference type="Proteomes" id="UP000198718"/>
    </source>
</evidence>
<evidence type="ECO:0000256" key="7">
    <source>
        <dbReference type="ARBA" id="ARBA00022840"/>
    </source>
</evidence>
<evidence type="ECO:0000256" key="9">
    <source>
        <dbReference type="ARBA" id="ARBA00022984"/>
    </source>
</evidence>
<comment type="subcellular location">
    <subcellularLocation>
        <location evidence="12 13">Cytoplasm</location>
    </subcellularLocation>
</comment>